<dbReference type="Proteomes" id="UP001151133">
    <property type="component" value="Unassembled WGS sequence"/>
</dbReference>
<feature type="region of interest" description="Disordered" evidence="1">
    <location>
        <begin position="131"/>
        <end position="156"/>
    </location>
</feature>
<keyword evidence="2" id="KW-0472">Membrane</keyword>
<organism evidence="3 4">
    <name type="scientific">Flavobacterium frigoritolerans</name>
    <dbReference type="NCBI Taxonomy" id="2987686"/>
    <lineage>
        <taxon>Bacteria</taxon>
        <taxon>Pseudomonadati</taxon>
        <taxon>Bacteroidota</taxon>
        <taxon>Flavobacteriia</taxon>
        <taxon>Flavobacteriales</taxon>
        <taxon>Flavobacteriaceae</taxon>
        <taxon>Flavobacterium</taxon>
    </lineage>
</organism>
<feature type="compositionally biased region" description="Basic residues" evidence="1">
    <location>
        <begin position="143"/>
        <end position="156"/>
    </location>
</feature>
<proteinExistence type="predicted"/>
<evidence type="ECO:0000256" key="2">
    <source>
        <dbReference type="SAM" id="Phobius"/>
    </source>
</evidence>
<keyword evidence="2" id="KW-1133">Transmembrane helix</keyword>
<reference evidence="3" key="1">
    <citation type="submission" date="2022-10" db="EMBL/GenBank/DDBJ databases">
        <title>Two novel species of Flavobacterium.</title>
        <authorList>
            <person name="Liu Q."/>
            <person name="Xin Y.-H."/>
        </authorList>
    </citation>
    <scope>NUCLEOTIDE SEQUENCE</scope>
    <source>
        <strain evidence="3">LS1R47</strain>
    </source>
</reference>
<sequence>MKNNNNAVKVFEKIANQVSKAVGSSIAFLCAFLLVVVWAITGPFFDYSETWQLVINTGTTIITFLMVFLIQKSQNKDSLAIQLKLNELVASHEFSSNSLIDIESMTEEEMLVIQKYYHKLSELAKKEESIKSSHSIDEAHTQHTIKGKKRNKRKNI</sequence>
<dbReference type="EMBL" id="JAOZEV010000015">
    <property type="protein sequence ID" value="MCV9933916.1"/>
    <property type="molecule type" value="Genomic_DNA"/>
</dbReference>
<feature type="transmembrane region" description="Helical" evidence="2">
    <location>
        <begin position="51"/>
        <end position="70"/>
    </location>
</feature>
<dbReference type="GO" id="GO:0055085">
    <property type="term" value="P:transmembrane transport"/>
    <property type="evidence" value="ECO:0007669"/>
    <property type="project" value="InterPro"/>
</dbReference>
<dbReference type="AlphaFoldDB" id="A0A9X3C959"/>
<dbReference type="Pfam" id="PF04120">
    <property type="entry name" value="Iron_permease"/>
    <property type="match status" value="1"/>
</dbReference>
<evidence type="ECO:0000313" key="4">
    <source>
        <dbReference type="Proteomes" id="UP001151133"/>
    </source>
</evidence>
<name>A0A9X3C959_9FLAO</name>
<keyword evidence="4" id="KW-1185">Reference proteome</keyword>
<dbReference type="RefSeq" id="WP_264288116.1">
    <property type="nucleotide sequence ID" value="NZ_JAOZEV010000015.1"/>
</dbReference>
<keyword evidence="2" id="KW-0812">Transmembrane</keyword>
<dbReference type="InterPro" id="IPR007251">
    <property type="entry name" value="Iron_permease_Fet4"/>
</dbReference>
<evidence type="ECO:0000313" key="3">
    <source>
        <dbReference type="EMBL" id="MCV9933916.1"/>
    </source>
</evidence>
<feature type="transmembrane region" description="Helical" evidence="2">
    <location>
        <begin position="21"/>
        <end position="45"/>
    </location>
</feature>
<gene>
    <name evidence="3" type="ORF">OIU80_16660</name>
</gene>
<comment type="caution">
    <text evidence="3">The sequence shown here is derived from an EMBL/GenBank/DDBJ whole genome shotgun (WGS) entry which is preliminary data.</text>
</comment>
<accession>A0A9X3C959</accession>
<protein>
    <submittedName>
        <fullName evidence="3">Low affinity iron permease family protein</fullName>
    </submittedName>
</protein>
<feature type="compositionally biased region" description="Basic and acidic residues" evidence="1">
    <location>
        <begin position="131"/>
        <end position="141"/>
    </location>
</feature>
<evidence type="ECO:0000256" key="1">
    <source>
        <dbReference type="SAM" id="MobiDB-lite"/>
    </source>
</evidence>